<sequence length="150" mass="16678">MTTGKKVEKKEKKVKKKMKMEKVEGRRRSSGNNSNSNISLSAHIATLNLNCGYVGHGIVSDEYIREIKKKNGTHSLTRPSIETLALMEMLVQSSSLITMVQLFSTTKSICSGGIVGQGQAGYWCRQTMKTGSPRRMKKNVVISRKVVEEL</sequence>
<gene>
    <name evidence="2" type="ORF">RFI_12795</name>
</gene>
<comment type="caution">
    <text evidence="2">The sequence shown here is derived from an EMBL/GenBank/DDBJ whole genome shotgun (WGS) entry which is preliminary data.</text>
</comment>
<proteinExistence type="predicted"/>
<feature type="region of interest" description="Disordered" evidence="1">
    <location>
        <begin position="1"/>
        <end position="36"/>
    </location>
</feature>
<dbReference type="EMBL" id="ASPP01009272">
    <property type="protein sequence ID" value="ETO24362.1"/>
    <property type="molecule type" value="Genomic_DNA"/>
</dbReference>
<reference evidence="2 3" key="1">
    <citation type="journal article" date="2013" name="Curr. Biol.">
        <title>The Genome of the Foraminiferan Reticulomyxa filosa.</title>
        <authorList>
            <person name="Glockner G."/>
            <person name="Hulsmann N."/>
            <person name="Schleicher M."/>
            <person name="Noegel A.A."/>
            <person name="Eichinger L."/>
            <person name="Gallinger C."/>
            <person name="Pawlowski J."/>
            <person name="Sierra R."/>
            <person name="Euteneuer U."/>
            <person name="Pillet L."/>
            <person name="Moustafa A."/>
            <person name="Platzer M."/>
            <person name="Groth M."/>
            <person name="Szafranski K."/>
            <person name="Schliwa M."/>
        </authorList>
    </citation>
    <scope>NUCLEOTIDE SEQUENCE [LARGE SCALE GENOMIC DNA]</scope>
</reference>
<dbReference type="Proteomes" id="UP000023152">
    <property type="component" value="Unassembled WGS sequence"/>
</dbReference>
<keyword evidence="3" id="KW-1185">Reference proteome</keyword>
<evidence type="ECO:0000313" key="2">
    <source>
        <dbReference type="EMBL" id="ETO24362.1"/>
    </source>
</evidence>
<evidence type="ECO:0000313" key="3">
    <source>
        <dbReference type="Proteomes" id="UP000023152"/>
    </source>
</evidence>
<feature type="compositionally biased region" description="Basic and acidic residues" evidence="1">
    <location>
        <begin position="1"/>
        <end position="11"/>
    </location>
</feature>
<accession>X6NGB5</accession>
<evidence type="ECO:0000256" key="1">
    <source>
        <dbReference type="SAM" id="MobiDB-lite"/>
    </source>
</evidence>
<name>X6NGB5_RETFI</name>
<organism evidence="2 3">
    <name type="scientific">Reticulomyxa filosa</name>
    <dbReference type="NCBI Taxonomy" id="46433"/>
    <lineage>
        <taxon>Eukaryota</taxon>
        <taxon>Sar</taxon>
        <taxon>Rhizaria</taxon>
        <taxon>Retaria</taxon>
        <taxon>Foraminifera</taxon>
        <taxon>Monothalamids</taxon>
        <taxon>Reticulomyxidae</taxon>
        <taxon>Reticulomyxa</taxon>
    </lineage>
</organism>
<protein>
    <submittedName>
        <fullName evidence="2">Uncharacterized protein</fullName>
    </submittedName>
</protein>
<dbReference type="AlphaFoldDB" id="X6NGB5"/>